<feature type="transmembrane region" description="Helical" evidence="1">
    <location>
        <begin position="12"/>
        <end position="31"/>
    </location>
</feature>
<dbReference type="AlphaFoldDB" id="A0A3M7T9V0"/>
<organism evidence="2 3">
    <name type="scientific">Brachionus plicatilis</name>
    <name type="common">Marine rotifer</name>
    <name type="synonym">Brachionus muelleri</name>
    <dbReference type="NCBI Taxonomy" id="10195"/>
    <lineage>
        <taxon>Eukaryota</taxon>
        <taxon>Metazoa</taxon>
        <taxon>Spiralia</taxon>
        <taxon>Gnathifera</taxon>
        <taxon>Rotifera</taxon>
        <taxon>Eurotatoria</taxon>
        <taxon>Monogononta</taxon>
        <taxon>Pseudotrocha</taxon>
        <taxon>Ploima</taxon>
        <taxon>Brachionidae</taxon>
        <taxon>Brachionus</taxon>
    </lineage>
</organism>
<evidence type="ECO:0000313" key="2">
    <source>
        <dbReference type="EMBL" id="RNA44755.1"/>
    </source>
</evidence>
<evidence type="ECO:0000256" key="1">
    <source>
        <dbReference type="SAM" id="Phobius"/>
    </source>
</evidence>
<proteinExistence type="predicted"/>
<keyword evidence="3" id="KW-1185">Reference proteome</keyword>
<accession>A0A3M7T9V0</accession>
<name>A0A3M7T9V0_BRAPC</name>
<keyword evidence="1" id="KW-0812">Transmembrane</keyword>
<keyword evidence="1" id="KW-1133">Transmembrane helix</keyword>
<keyword evidence="1" id="KW-0472">Membrane</keyword>
<dbReference type="EMBL" id="REGN01000060">
    <property type="protein sequence ID" value="RNA44755.1"/>
    <property type="molecule type" value="Genomic_DNA"/>
</dbReference>
<reference evidence="2 3" key="1">
    <citation type="journal article" date="2018" name="Sci. Rep.">
        <title>Genomic signatures of local adaptation to the degree of environmental predictability in rotifers.</title>
        <authorList>
            <person name="Franch-Gras L."/>
            <person name="Hahn C."/>
            <person name="Garcia-Roger E.M."/>
            <person name="Carmona M.J."/>
            <person name="Serra M."/>
            <person name="Gomez A."/>
        </authorList>
    </citation>
    <scope>NUCLEOTIDE SEQUENCE [LARGE SCALE GENOMIC DNA]</scope>
    <source>
        <strain evidence="2">HYR1</strain>
    </source>
</reference>
<sequence>MKIKSSILKFFYEFILEILLKIFFIPIYSKLIILKKIIYLPLYFEIKAAIWAFNYYLKSFMIGYSVNSRFTNIPYKIFRKDALEEALLEVLT</sequence>
<dbReference type="Proteomes" id="UP000276133">
    <property type="component" value="Unassembled WGS sequence"/>
</dbReference>
<comment type="caution">
    <text evidence="2">The sequence shown here is derived from an EMBL/GenBank/DDBJ whole genome shotgun (WGS) entry which is preliminary data.</text>
</comment>
<evidence type="ECO:0000313" key="3">
    <source>
        <dbReference type="Proteomes" id="UP000276133"/>
    </source>
</evidence>
<gene>
    <name evidence="2" type="ORF">BpHYR1_048017</name>
</gene>
<protein>
    <submittedName>
        <fullName evidence="2">Uncharacterized protein</fullName>
    </submittedName>
</protein>